<keyword evidence="2" id="KW-1185">Reference proteome</keyword>
<reference evidence="1" key="1">
    <citation type="submission" date="2021-10" db="EMBL/GenBank/DDBJ databases">
        <title>Melipona bicolor Genome sequencing and assembly.</title>
        <authorList>
            <person name="Araujo N.S."/>
            <person name="Arias M.C."/>
        </authorList>
    </citation>
    <scope>NUCLEOTIDE SEQUENCE</scope>
    <source>
        <strain evidence="1">USP_2M_L1-L4_2017</strain>
        <tissue evidence="1">Whole body</tissue>
    </source>
</reference>
<dbReference type="AlphaFoldDB" id="A0AA40FLH5"/>
<evidence type="ECO:0000313" key="1">
    <source>
        <dbReference type="EMBL" id="KAK1121002.1"/>
    </source>
</evidence>
<organism evidence="1 2">
    <name type="scientific">Melipona bicolor</name>
    <dbReference type="NCBI Taxonomy" id="60889"/>
    <lineage>
        <taxon>Eukaryota</taxon>
        <taxon>Metazoa</taxon>
        <taxon>Ecdysozoa</taxon>
        <taxon>Arthropoda</taxon>
        <taxon>Hexapoda</taxon>
        <taxon>Insecta</taxon>
        <taxon>Pterygota</taxon>
        <taxon>Neoptera</taxon>
        <taxon>Endopterygota</taxon>
        <taxon>Hymenoptera</taxon>
        <taxon>Apocrita</taxon>
        <taxon>Aculeata</taxon>
        <taxon>Apoidea</taxon>
        <taxon>Anthophila</taxon>
        <taxon>Apidae</taxon>
        <taxon>Melipona</taxon>
    </lineage>
</organism>
<gene>
    <name evidence="1" type="ORF">K0M31_010787</name>
</gene>
<accession>A0AA40FLH5</accession>
<proteinExistence type="predicted"/>
<protein>
    <submittedName>
        <fullName evidence="1">Uncharacterized protein</fullName>
    </submittedName>
</protein>
<name>A0AA40FLH5_9HYME</name>
<evidence type="ECO:0000313" key="2">
    <source>
        <dbReference type="Proteomes" id="UP001177670"/>
    </source>
</evidence>
<dbReference type="Proteomes" id="UP001177670">
    <property type="component" value="Unassembled WGS sequence"/>
</dbReference>
<comment type="caution">
    <text evidence="1">The sequence shown here is derived from an EMBL/GenBank/DDBJ whole genome shotgun (WGS) entry which is preliminary data.</text>
</comment>
<dbReference type="EMBL" id="JAHYIQ010000028">
    <property type="protein sequence ID" value="KAK1121002.1"/>
    <property type="molecule type" value="Genomic_DNA"/>
</dbReference>
<sequence length="79" mass="8646">MTLNLSVSACTTNPGPTYFNIEKLATRSYQKSLSSVGVGFRNVRYCLSIFVSLPKRPEASIRISLLGSFETLSLLLSAE</sequence>